<keyword evidence="2" id="KW-0732">Signal</keyword>
<dbReference type="AlphaFoldDB" id="A0A9N9MIH3"/>
<dbReference type="Pfam" id="PF16984">
    <property type="entry name" value="Grp7_allergen"/>
    <property type="match status" value="1"/>
</dbReference>
<proteinExistence type="predicted"/>
<keyword evidence="1" id="KW-1133">Transmembrane helix</keyword>
<keyword evidence="1" id="KW-0472">Membrane</keyword>
<keyword evidence="1" id="KW-0812">Transmembrane</keyword>
<evidence type="ECO:0000256" key="1">
    <source>
        <dbReference type="SAM" id="Phobius"/>
    </source>
</evidence>
<dbReference type="InterPro" id="IPR020234">
    <property type="entry name" value="Mite_allergen_group-7"/>
</dbReference>
<dbReference type="Proteomes" id="UP001152799">
    <property type="component" value="Chromosome 2"/>
</dbReference>
<gene>
    <name evidence="3" type="ORF">CEUTPL_LOCUS5009</name>
</gene>
<name>A0A9N9MIH3_9CUCU</name>
<evidence type="ECO:0000313" key="3">
    <source>
        <dbReference type="EMBL" id="CAG9764369.1"/>
    </source>
</evidence>
<feature type="signal peptide" evidence="2">
    <location>
        <begin position="1"/>
        <end position="17"/>
    </location>
</feature>
<feature type="transmembrane region" description="Helical" evidence="1">
    <location>
        <begin position="212"/>
        <end position="237"/>
    </location>
</feature>
<organism evidence="3 4">
    <name type="scientific">Ceutorhynchus assimilis</name>
    <name type="common">cabbage seed weevil</name>
    <dbReference type="NCBI Taxonomy" id="467358"/>
    <lineage>
        <taxon>Eukaryota</taxon>
        <taxon>Metazoa</taxon>
        <taxon>Ecdysozoa</taxon>
        <taxon>Arthropoda</taxon>
        <taxon>Hexapoda</taxon>
        <taxon>Insecta</taxon>
        <taxon>Pterygota</taxon>
        <taxon>Neoptera</taxon>
        <taxon>Endopterygota</taxon>
        <taxon>Coleoptera</taxon>
        <taxon>Polyphaga</taxon>
        <taxon>Cucujiformia</taxon>
        <taxon>Curculionidae</taxon>
        <taxon>Ceutorhynchinae</taxon>
        <taxon>Ceutorhynchus</taxon>
    </lineage>
</organism>
<dbReference type="EMBL" id="OU892278">
    <property type="protein sequence ID" value="CAG9764369.1"/>
    <property type="molecule type" value="Genomic_DNA"/>
</dbReference>
<dbReference type="OrthoDB" id="6419576at2759"/>
<evidence type="ECO:0000256" key="2">
    <source>
        <dbReference type="SAM" id="SignalP"/>
    </source>
</evidence>
<reference evidence="3" key="1">
    <citation type="submission" date="2022-01" db="EMBL/GenBank/DDBJ databases">
        <authorList>
            <person name="King R."/>
        </authorList>
    </citation>
    <scope>NUCLEOTIDE SEQUENCE</scope>
</reference>
<dbReference type="Gene3D" id="3.15.10.50">
    <property type="match status" value="1"/>
</dbReference>
<dbReference type="InterPro" id="IPR038602">
    <property type="entry name" value="Mite_allergen_7_sf"/>
</dbReference>
<keyword evidence="4" id="KW-1185">Reference proteome</keyword>
<evidence type="ECO:0000313" key="4">
    <source>
        <dbReference type="Proteomes" id="UP001152799"/>
    </source>
</evidence>
<accession>A0A9N9MIH3</accession>
<feature type="chain" id="PRO_5040376591" evidence="2">
    <location>
        <begin position="18"/>
        <end position="266"/>
    </location>
</feature>
<protein>
    <submittedName>
        <fullName evidence="3">Uncharacterized protein</fullName>
    </submittedName>
</protein>
<sequence length="266" mass="29377">MKISAVFLVFACTAAFGHKVQLRDGIVPQKLAPILVSQEILPEISWEHIRDIVLTKGDLKAGFVQADVTEYVLEIMTNLQEVIVRQGYDPLELSDETIKLFPGSVTLKNGWLSDASTITVSDSVIARYTISTKVLDVVLPISFNCLLITYDYVTKIILLRIHGDVEAEIKHFKLDLELGFNFSSYHAFASKANVKDSGSIAFKFTGLGLLDWVINLLIGVFTTLFRGIILSVINLIIESPVQSIVSAINNAIDQLLQNNSTASVTY</sequence>